<dbReference type="STRING" id="60172.A0A1V6RI61"/>
<keyword evidence="5" id="KW-1185">Reference proteome</keyword>
<dbReference type="InterPro" id="IPR052761">
    <property type="entry name" value="Fungal_Detox/Toxin_TFs"/>
</dbReference>
<proteinExistence type="predicted"/>
<evidence type="ECO:0000256" key="2">
    <source>
        <dbReference type="SAM" id="MobiDB-lite"/>
    </source>
</evidence>
<evidence type="ECO:0000313" key="5">
    <source>
        <dbReference type="Proteomes" id="UP000191612"/>
    </source>
</evidence>
<dbReference type="Pfam" id="PF04082">
    <property type="entry name" value="Fungal_trans"/>
    <property type="match status" value="1"/>
</dbReference>
<evidence type="ECO:0000313" key="4">
    <source>
        <dbReference type="EMBL" id="OQE01492.1"/>
    </source>
</evidence>
<dbReference type="GO" id="GO:0006351">
    <property type="term" value="P:DNA-templated transcription"/>
    <property type="evidence" value="ECO:0007669"/>
    <property type="project" value="InterPro"/>
</dbReference>
<organism evidence="4 5">
    <name type="scientific">Penicillium solitum</name>
    <dbReference type="NCBI Taxonomy" id="60172"/>
    <lineage>
        <taxon>Eukaryota</taxon>
        <taxon>Fungi</taxon>
        <taxon>Dikarya</taxon>
        <taxon>Ascomycota</taxon>
        <taxon>Pezizomycotina</taxon>
        <taxon>Eurotiomycetes</taxon>
        <taxon>Eurotiomycetidae</taxon>
        <taxon>Eurotiales</taxon>
        <taxon>Aspergillaceae</taxon>
        <taxon>Penicillium</taxon>
    </lineage>
</organism>
<dbReference type="GO" id="GO:0003677">
    <property type="term" value="F:DNA binding"/>
    <property type="evidence" value="ECO:0007669"/>
    <property type="project" value="InterPro"/>
</dbReference>
<reference evidence="5" key="1">
    <citation type="journal article" date="2017" name="Nat. Microbiol.">
        <title>Global analysis of biosynthetic gene clusters reveals vast potential of secondary metabolite production in Penicillium species.</title>
        <authorList>
            <person name="Nielsen J.C."/>
            <person name="Grijseels S."/>
            <person name="Prigent S."/>
            <person name="Ji B."/>
            <person name="Dainat J."/>
            <person name="Nielsen K.F."/>
            <person name="Frisvad J.C."/>
            <person name="Workman M."/>
            <person name="Nielsen J."/>
        </authorList>
    </citation>
    <scope>NUCLEOTIDE SEQUENCE [LARGE SCALE GENOMIC DNA]</scope>
    <source>
        <strain evidence="5">IBT 29525</strain>
    </source>
</reference>
<dbReference type="EMBL" id="MDYO01000004">
    <property type="protein sequence ID" value="OQE01492.1"/>
    <property type="molecule type" value="Genomic_DNA"/>
</dbReference>
<sequence>MKEKSEKEGPGERVMDKEGLGVPQAVESVDRTSQYWTEPEHSPPDLTNKLRVGWNEWLPDYASPLSPSITLEDCELFHDQGAFNVPDTKSRTGILNAYFQFVHPSLPILSSEDFLMVLDESYNGNRGISLLLFQAVIFAATAFQSNDSLVFEGFKNRREARQVRFQRTKLLFSYGCEEDRIAILQSALLLTYWDDTSDQSQDAWHFVGVAKAILNSINAKPTDSESKFIRQQPGLWSRISWSCYIRDRLVCLRTRRPFQFDETDFKVHSLRPSDFGVGPLPTKCCLGSDGSHPAIRDPSMRSVLSQISISLLQCCQCITRILNCQYTPYREPNQMANTPRRTLLPRRPHAMSVEVLFRDIELEEWLTTLPEALRWHSSDPGFQISKHGEVFIHFRAMLSGIYSLACSALHQPQLVIRGSRLPQLIELSKRRLRHSANTVTQAYKYIRSQSLIHLFADSQVAMLETALITHLDDLESTESSTRQTAMESFQSCVQGLQQLEETYSSATSALGSVNACIRKTAIPLEITHSQFNHTLDGNMTSHDRTIMNQCDFNDLPETFSSSPTIAQQLDTLDPPQMSKLLCSHFMMTPSEISLLQDLACMEGSNLDLYSDGDIASDEDSYASSDRGPVSYQSQLPSIQAPPQTVLTAPNPQIHPTVERYGHGDGGDDWNILPSLVFPSDDGSKFHYKPDGEHEDMALWRLDTTSNYSG</sequence>
<gene>
    <name evidence="4" type="ORF">PENSOL_c004G05217</name>
</gene>
<feature type="domain" description="Xylanolytic transcriptional activator regulatory" evidence="3">
    <location>
        <begin position="203"/>
        <end position="275"/>
    </location>
</feature>
<dbReference type="Proteomes" id="UP000191612">
    <property type="component" value="Unassembled WGS sequence"/>
</dbReference>
<evidence type="ECO:0000259" key="3">
    <source>
        <dbReference type="SMART" id="SM00906"/>
    </source>
</evidence>
<name>A0A1V6RI61_9EURO</name>
<feature type="region of interest" description="Disordered" evidence="2">
    <location>
        <begin position="1"/>
        <end position="43"/>
    </location>
</feature>
<evidence type="ECO:0000256" key="1">
    <source>
        <dbReference type="ARBA" id="ARBA00023242"/>
    </source>
</evidence>
<feature type="compositionally biased region" description="Basic and acidic residues" evidence="2">
    <location>
        <begin position="1"/>
        <end position="19"/>
    </location>
</feature>
<comment type="caution">
    <text evidence="4">The sequence shown here is derived from an EMBL/GenBank/DDBJ whole genome shotgun (WGS) entry which is preliminary data.</text>
</comment>
<dbReference type="AlphaFoldDB" id="A0A1V6RI61"/>
<dbReference type="PANTHER" id="PTHR47425">
    <property type="entry name" value="FARB-RELATED"/>
    <property type="match status" value="1"/>
</dbReference>
<dbReference type="SMART" id="SM00906">
    <property type="entry name" value="Fungal_trans"/>
    <property type="match status" value="1"/>
</dbReference>
<dbReference type="GO" id="GO:0008270">
    <property type="term" value="F:zinc ion binding"/>
    <property type="evidence" value="ECO:0007669"/>
    <property type="project" value="InterPro"/>
</dbReference>
<protein>
    <recommendedName>
        <fullName evidence="3">Xylanolytic transcriptional activator regulatory domain-containing protein</fullName>
    </recommendedName>
</protein>
<dbReference type="CDD" id="cd12148">
    <property type="entry name" value="fungal_TF_MHR"/>
    <property type="match status" value="1"/>
</dbReference>
<keyword evidence="1" id="KW-0539">Nucleus</keyword>
<accession>A0A1V6RI61</accession>
<dbReference type="InterPro" id="IPR007219">
    <property type="entry name" value="XnlR_reg_dom"/>
</dbReference>
<dbReference type="PANTHER" id="PTHR47425:SF3">
    <property type="entry name" value="ZN(II)2CYS6 TRANSCRIPTION FACTOR (EUROFUNG)"/>
    <property type="match status" value="1"/>
</dbReference>